<name>A0A0W8FV47_9ZZZZ</name>
<organism evidence="1">
    <name type="scientific">hydrocarbon metagenome</name>
    <dbReference type="NCBI Taxonomy" id="938273"/>
    <lineage>
        <taxon>unclassified sequences</taxon>
        <taxon>metagenomes</taxon>
        <taxon>ecological metagenomes</taxon>
    </lineage>
</organism>
<protein>
    <submittedName>
        <fullName evidence="1">Coenzyme f390 synthetase</fullName>
    </submittedName>
</protein>
<proteinExistence type="predicted"/>
<reference evidence="1" key="1">
    <citation type="journal article" date="2015" name="Proc. Natl. Acad. Sci. U.S.A.">
        <title>Networks of energetic and metabolic interactions define dynamics in microbial communities.</title>
        <authorList>
            <person name="Embree M."/>
            <person name="Liu J.K."/>
            <person name="Al-Bassam M.M."/>
            <person name="Zengler K."/>
        </authorList>
    </citation>
    <scope>NUCLEOTIDE SEQUENCE</scope>
</reference>
<dbReference type="InterPro" id="IPR053158">
    <property type="entry name" value="CapK_Type1_Caps_Biosynth"/>
</dbReference>
<dbReference type="SUPFAM" id="SSF56801">
    <property type="entry name" value="Acetyl-CoA synthetase-like"/>
    <property type="match status" value="1"/>
</dbReference>
<comment type="caution">
    <text evidence="1">The sequence shown here is derived from an EMBL/GenBank/DDBJ whole genome shotgun (WGS) entry which is preliminary data.</text>
</comment>
<dbReference type="AlphaFoldDB" id="A0A0W8FV47"/>
<sequence length="448" mass="50706">MRTITLLTQLLKFRNDSKLSAQKVKELSRQRFTSLLEKTYHSSTFYRDLYTSHGIKPNDLKDITPKDLPIINKTMVMDNFDSLLTDPSITRKSVEEFLSNDANPRNRFRDNTVIHTSGSTGVPGIFLYSKVEWSFIAALVVARISQPVFNPLHKLRLAFLGNTGGHYAGVTLTSDAPKFLYNTRLFSNPKDIQNLIAGLNEFQPDIISGYAGTIYQLALAKLDGSLKIKPGRLQSSGEVLTEHMRETIESAFNQDVFDLYACSESIVLGIQKSRRDPFHLFDDWHHLEVIDEKDNLVPEGTQGSLLVTPLYRTLQPLIRYRLSDTMALQTTDQPFITMNRFTGRTEDTLTFVNPQGIKHPIHASEMVEFFAPGLRQFQFEQTSPNSLLLRIAVNDGYSDSKQIAEKKLQDILVKANIEKFVLGKVELVNSIGLNPKTGKFKIILPYSN</sequence>
<dbReference type="EMBL" id="LNQE01000829">
    <property type="protein sequence ID" value="KUG24721.1"/>
    <property type="molecule type" value="Genomic_DNA"/>
</dbReference>
<gene>
    <name evidence="1" type="ORF">ASZ90_005465</name>
</gene>
<evidence type="ECO:0000313" key="1">
    <source>
        <dbReference type="EMBL" id="KUG24721.1"/>
    </source>
</evidence>
<dbReference type="PANTHER" id="PTHR36932">
    <property type="entry name" value="CAPSULAR POLYSACCHARIDE BIOSYNTHESIS PROTEIN"/>
    <property type="match status" value="1"/>
</dbReference>
<dbReference type="Gene3D" id="3.40.50.12780">
    <property type="entry name" value="N-terminal domain of ligase-like"/>
    <property type="match status" value="1"/>
</dbReference>
<dbReference type="PANTHER" id="PTHR36932:SF1">
    <property type="entry name" value="CAPSULAR POLYSACCHARIDE BIOSYNTHESIS PROTEIN"/>
    <property type="match status" value="1"/>
</dbReference>
<dbReference type="InterPro" id="IPR042099">
    <property type="entry name" value="ANL_N_sf"/>
</dbReference>
<accession>A0A0W8FV47</accession>